<comment type="caution">
    <text evidence="1">The sequence shown here is derived from an EMBL/GenBank/DDBJ whole genome shotgun (WGS) entry which is preliminary data.</text>
</comment>
<protein>
    <submittedName>
        <fullName evidence="1">Uncharacterized protein</fullName>
    </submittedName>
</protein>
<dbReference type="EMBL" id="CAJOAZ010026006">
    <property type="protein sequence ID" value="CAF4397442.1"/>
    <property type="molecule type" value="Genomic_DNA"/>
</dbReference>
<accession>A0A820P2W5</accession>
<evidence type="ECO:0000313" key="1">
    <source>
        <dbReference type="EMBL" id="CAF4397442.1"/>
    </source>
</evidence>
<proteinExistence type="predicted"/>
<organism evidence="1 2">
    <name type="scientific">Adineta steineri</name>
    <dbReference type="NCBI Taxonomy" id="433720"/>
    <lineage>
        <taxon>Eukaryota</taxon>
        <taxon>Metazoa</taxon>
        <taxon>Spiralia</taxon>
        <taxon>Gnathifera</taxon>
        <taxon>Rotifera</taxon>
        <taxon>Eurotatoria</taxon>
        <taxon>Bdelloidea</taxon>
        <taxon>Adinetida</taxon>
        <taxon>Adinetidae</taxon>
        <taxon>Adineta</taxon>
    </lineage>
</organism>
<reference evidence="1" key="1">
    <citation type="submission" date="2021-02" db="EMBL/GenBank/DDBJ databases">
        <authorList>
            <person name="Nowell W R."/>
        </authorList>
    </citation>
    <scope>NUCLEOTIDE SEQUENCE</scope>
</reference>
<dbReference type="Proteomes" id="UP000663844">
    <property type="component" value="Unassembled WGS sequence"/>
</dbReference>
<sequence length="75" mass="8532">HGHFTLLHDEPHADPEIGADARVKRELVKAMTRAILGLRENSSGLFNIVYKLIRKCIENDQDFTNEMSLSNDLLI</sequence>
<feature type="non-terminal residue" evidence="1">
    <location>
        <position position="1"/>
    </location>
</feature>
<gene>
    <name evidence="1" type="ORF">OXD698_LOCUS51268</name>
</gene>
<evidence type="ECO:0000313" key="2">
    <source>
        <dbReference type="Proteomes" id="UP000663844"/>
    </source>
</evidence>
<dbReference type="AlphaFoldDB" id="A0A820P2W5"/>
<name>A0A820P2W5_9BILA</name>